<evidence type="ECO:0000313" key="2">
    <source>
        <dbReference type="EMBL" id="KAA6404365.1"/>
    </source>
</evidence>
<dbReference type="GO" id="GO:0003676">
    <property type="term" value="F:nucleic acid binding"/>
    <property type="evidence" value="ECO:0007669"/>
    <property type="project" value="InterPro"/>
</dbReference>
<dbReference type="Pfam" id="PF13358">
    <property type="entry name" value="DDE_3"/>
    <property type="match status" value="1"/>
</dbReference>
<dbReference type="AlphaFoldDB" id="A0A5J4XCW4"/>
<reference evidence="2 3" key="1">
    <citation type="submission" date="2019-03" db="EMBL/GenBank/DDBJ databases">
        <title>Single cell metagenomics reveals metabolic interactions within the superorganism composed of flagellate Streblomastix strix and complex community of Bacteroidetes bacteria on its surface.</title>
        <authorList>
            <person name="Treitli S.C."/>
            <person name="Kolisko M."/>
            <person name="Husnik F."/>
            <person name="Keeling P."/>
            <person name="Hampl V."/>
        </authorList>
    </citation>
    <scope>NUCLEOTIDE SEQUENCE [LARGE SCALE GENOMIC DNA]</scope>
    <source>
        <strain evidence="2">ST1C</strain>
    </source>
</reference>
<gene>
    <name evidence="2" type="ORF">EZS28_000100</name>
</gene>
<evidence type="ECO:0000259" key="1">
    <source>
        <dbReference type="Pfam" id="PF13358"/>
    </source>
</evidence>
<evidence type="ECO:0000313" key="3">
    <source>
        <dbReference type="Proteomes" id="UP000324800"/>
    </source>
</evidence>
<sequence length="426" mass="49369">MDTDSMYFSIAGSQTEGYKQGLKYVIKDQLFYDLHNKERLPWDNCTVAKEKRLMNLTTESQGENIICLAPKCYSLYNGNEQNEDIVSLVNRMKGVSEKKTNLTNDDYIKCLNDGGVALSLAKKKRIIELSEKKKLSFTKISQKQGIPYETVRQVLLHRNNLLEPKKRGPKPKVAVRAFRRISRYLKKTSKSIPQNINKSAKKRLRRRPKLTERHIAKRIQFAEEFLLNDQSKKTEIIFSDEKKFRFDGPDGWAYYWYSLDEKDDNSIYSKDYGKYKGVMVLATINSAGILSHDRMQGSITAVVQRELLLSQVFPSIHTELGEQFKYQMDSASCHKNKETLKDLESYGFSFLDWPALSPDLNPVENMWSILVRKVYEDGVNYENEEDLWAGIQGAGRKITKKDILLLNNSFQKRFTELLKRGGKYVQ</sequence>
<organism evidence="2 3">
    <name type="scientific">Streblomastix strix</name>
    <dbReference type="NCBI Taxonomy" id="222440"/>
    <lineage>
        <taxon>Eukaryota</taxon>
        <taxon>Metamonada</taxon>
        <taxon>Preaxostyla</taxon>
        <taxon>Oxymonadida</taxon>
        <taxon>Streblomastigidae</taxon>
        <taxon>Streblomastix</taxon>
    </lineage>
</organism>
<proteinExistence type="predicted"/>
<accession>A0A5J4XCW4</accession>
<dbReference type="InterPro" id="IPR036397">
    <property type="entry name" value="RNaseH_sf"/>
</dbReference>
<name>A0A5J4XCW4_9EUKA</name>
<dbReference type="Gene3D" id="3.30.420.10">
    <property type="entry name" value="Ribonuclease H-like superfamily/Ribonuclease H"/>
    <property type="match status" value="1"/>
</dbReference>
<comment type="caution">
    <text evidence="2">The sequence shown here is derived from an EMBL/GenBank/DDBJ whole genome shotgun (WGS) entry which is preliminary data.</text>
</comment>
<feature type="domain" description="Tc1-like transposase DDE" evidence="1">
    <location>
        <begin position="236"/>
        <end position="385"/>
    </location>
</feature>
<dbReference type="InterPro" id="IPR038717">
    <property type="entry name" value="Tc1-like_DDE_dom"/>
</dbReference>
<dbReference type="Proteomes" id="UP000324800">
    <property type="component" value="Unassembled WGS sequence"/>
</dbReference>
<dbReference type="EMBL" id="SNRW01000007">
    <property type="protein sequence ID" value="KAA6404365.1"/>
    <property type="molecule type" value="Genomic_DNA"/>
</dbReference>
<protein>
    <submittedName>
        <fullName evidence="2">Putative Transposable element Tc3 transposase</fullName>
    </submittedName>
</protein>